<gene>
    <name evidence="2" type="primary">fabZ</name>
    <name evidence="2" type="ORF">P0082_01435</name>
</gene>
<sequence>MSEIENLIPHRAPFLFVDEILEAGKEKIVGTRRYSTECDTFFTGHFPEYPVVPGVLLVEAMAQCGGAGLRKAGLLGGESLFFLATIDNAKFRKQVVPGDTVRFEISNDRIGSKLLVQSGKVLLGDEVAAEASWKCIIGEAPPK</sequence>
<dbReference type="SUPFAM" id="SSF54637">
    <property type="entry name" value="Thioesterase/thiol ester dehydrase-isomerase"/>
    <property type="match status" value="1"/>
</dbReference>
<name>A0ABY8MI93_9SPIO</name>
<dbReference type="NCBIfam" id="NF000582">
    <property type="entry name" value="PRK00006.1"/>
    <property type="match status" value="1"/>
</dbReference>
<keyword evidence="3" id="KW-1185">Reference proteome</keyword>
<organism evidence="2 3">
    <name type="scientific">Candidatus Haliotispira prima</name>
    <dbReference type="NCBI Taxonomy" id="3034016"/>
    <lineage>
        <taxon>Bacteria</taxon>
        <taxon>Pseudomonadati</taxon>
        <taxon>Spirochaetota</taxon>
        <taxon>Spirochaetia</taxon>
        <taxon>Spirochaetales</taxon>
        <taxon>Spirochaetaceae</taxon>
        <taxon>Candidatus Haliotispira</taxon>
    </lineage>
</organism>
<dbReference type="PANTHER" id="PTHR30272">
    <property type="entry name" value="3-HYDROXYACYL-[ACYL-CARRIER-PROTEIN] DEHYDRATASE"/>
    <property type="match status" value="1"/>
</dbReference>
<dbReference type="CDD" id="cd01288">
    <property type="entry name" value="FabZ"/>
    <property type="match status" value="1"/>
</dbReference>
<dbReference type="EMBL" id="CP123443">
    <property type="protein sequence ID" value="WGK69551.1"/>
    <property type="molecule type" value="Genomic_DNA"/>
</dbReference>
<evidence type="ECO:0000256" key="1">
    <source>
        <dbReference type="ARBA" id="ARBA00023239"/>
    </source>
</evidence>
<dbReference type="Pfam" id="PF07977">
    <property type="entry name" value="FabA"/>
    <property type="match status" value="1"/>
</dbReference>
<reference evidence="2 3" key="1">
    <citation type="submission" date="2023-04" db="EMBL/GenBank/DDBJ databases">
        <title>Spirochaete genome identified in red abalone sample constitutes a novel genus.</title>
        <authorList>
            <person name="Sharma S.P."/>
            <person name="Purcell C.M."/>
            <person name="Hyde J.R."/>
            <person name="Severin A.J."/>
        </authorList>
    </citation>
    <scope>NUCLEOTIDE SEQUENCE [LARGE SCALE GENOMIC DNA]</scope>
    <source>
        <strain evidence="2 3">SP-2023</strain>
    </source>
</reference>
<dbReference type="InterPro" id="IPR029069">
    <property type="entry name" value="HotDog_dom_sf"/>
</dbReference>
<dbReference type="EC" id="4.2.1.59" evidence="2"/>
<dbReference type="Proteomes" id="UP001228690">
    <property type="component" value="Chromosome"/>
</dbReference>
<keyword evidence="1 2" id="KW-0456">Lyase</keyword>
<proteinExistence type="predicted"/>
<dbReference type="RefSeq" id="WP_326927736.1">
    <property type="nucleotide sequence ID" value="NZ_CP123443.1"/>
</dbReference>
<dbReference type="InterPro" id="IPR013114">
    <property type="entry name" value="FabA_FabZ"/>
</dbReference>
<evidence type="ECO:0000313" key="2">
    <source>
        <dbReference type="EMBL" id="WGK69551.1"/>
    </source>
</evidence>
<dbReference type="GO" id="GO:0019171">
    <property type="term" value="F:(3R)-hydroxyacyl-[acyl-carrier-protein] dehydratase activity"/>
    <property type="evidence" value="ECO:0007669"/>
    <property type="project" value="UniProtKB-EC"/>
</dbReference>
<dbReference type="PANTHER" id="PTHR30272:SF1">
    <property type="entry name" value="3-HYDROXYACYL-[ACYL-CARRIER-PROTEIN] DEHYDRATASE"/>
    <property type="match status" value="1"/>
</dbReference>
<dbReference type="Gene3D" id="3.10.129.10">
    <property type="entry name" value="Hotdog Thioesterase"/>
    <property type="match status" value="1"/>
</dbReference>
<accession>A0ABY8MI93</accession>
<protein>
    <submittedName>
        <fullName evidence="2">3-hydroxyacyl-ACP dehydratase FabZ</fullName>
        <ecNumber evidence="2">4.2.1.59</ecNumber>
    </submittedName>
</protein>
<evidence type="ECO:0000313" key="3">
    <source>
        <dbReference type="Proteomes" id="UP001228690"/>
    </source>
</evidence>